<dbReference type="Proteomes" id="UP000277930">
    <property type="component" value="Chromosome 1"/>
</dbReference>
<keyword evidence="2" id="KW-0378">Hydrolase</keyword>
<dbReference type="AlphaFoldDB" id="A0A447Y386"/>
<accession>A0A447Y386</accession>
<name>A0A447Y386_ECOLX</name>
<proteinExistence type="predicted"/>
<keyword evidence="2" id="KW-0347">Helicase</keyword>
<keyword evidence="2" id="KW-0547">Nucleotide-binding</keyword>
<reference evidence="2 3" key="1">
    <citation type="submission" date="2018-12" db="EMBL/GenBank/DDBJ databases">
        <authorList>
            <consortium name="Pathogen Informatics"/>
        </authorList>
    </citation>
    <scope>NUCLEOTIDE SEQUENCE [LARGE SCALE GENOMIC DNA]</scope>
    <source>
        <strain evidence="2 3">NCTC9702</strain>
    </source>
</reference>
<dbReference type="EMBL" id="LR134246">
    <property type="protein sequence ID" value="VED37732.1"/>
    <property type="molecule type" value="Genomic_DNA"/>
</dbReference>
<feature type="coiled-coil region" evidence="1">
    <location>
        <begin position="282"/>
        <end position="339"/>
    </location>
</feature>
<evidence type="ECO:0000256" key="1">
    <source>
        <dbReference type="SAM" id="Coils"/>
    </source>
</evidence>
<keyword evidence="1" id="KW-0175">Coiled coil</keyword>
<evidence type="ECO:0000313" key="3">
    <source>
        <dbReference type="Proteomes" id="UP000277930"/>
    </source>
</evidence>
<dbReference type="GO" id="GO:0004386">
    <property type="term" value="F:helicase activity"/>
    <property type="evidence" value="ECO:0007669"/>
    <property type="project" value="UniProtKB-KW"/>
</dbReference>
<organism evidence="2 3">
    <name type="scientific">Escherichia coli</name>
    <dbReference type="NCBI Taxonomy" id="562"/>
    <lineage>
        <taxon>Bacteria</taxon>
        <taxon>Pseudomonadati</taxon>
        <taxon>Pseudomonadota</taxon>
        <taxon>Gammaproteobacteria</taxon>
        <taxon>Enterobacterales</taxon>
        <taxon>Enterobacteriaceae</taxon>
        <taxon>Escherichia</taxon>
    </lineage>
</organism>
<keyword evidence="2" id="KW-0067">ATP-binding</keyword>
<protein>
    <submittedName>
        <fullName evidence="2">Putative helicase</fullName>
    </submittedName>
</protein>
<sequence length="372" mass="44057">MVWIFEKRIQSIYESCRTPEEIELAFERLQKELEDEINLKMQKTQEQLLEHFDEDIHDILKIRLDEARERLDKVGRWFWAVTCQQLKQYADFDHEHHRFTLRESVNELPVGQYQLLRKDGRQNSALQMQDHHSFAYRINHPLGEYVIEGAKAQETKTAEVIFDYSNHTTKVSVAEQLKGQSGWLTLNLLTVDAFNRQQFLVFTAKTDNGRVVDGEACKRLFNLSAITNEKLDNSASLDALPDDLILLKNRQIDARLAEVLEQNYVLFEAERDKLEKWAEDMIFAAEEALRDTKMQIKSLKREARLAQSIEEQKQNQEKLKLLERQQKRQRMEIFDIEDEIADKRDELISALEERMKQKTDITELFTIRWKVI</sequence>
<gene>
    <name evidence="2" type="ORF">NCTC9702_05072</name>
</gene>
<evidence type="ECO:0000313" key="2">
    <source>
        <dbReference type="EMBL" id="VED37732.1"/>
    </source>
</evidence>